<dbReference type="OrthoDB" id="7185860at2"/>
<evidence type="ECO:0000256" key="1">
    <source>
        <dbReference type="ARBA" id="ARBA00023015"/>
    </source>
</evidence>
<comment type="caution">
    <text evidence="5">The sequence shown here is derived from an EMBL/GenBank/DDBJ whole genome shotgun (WGS) entry which is preliminary data.</text>
</comment>
<dbReference type="EMBL" id="PXYI01000006">
    <property type="protein sequence ID" value="PSJ38438.1"/>
    <property type="molecule type" value="Genomic_DNA"/>
</dbReference>
<keyword evidence="3" id="KW-0804">Transcription</keyword>
<dbReference type="Pfam" id="PF13377">
    <property type="entry name" value="Peripla_BP_3"/>
    <property type="match status" value="1"/>
</dbReference>
<keyword evidence="6" id="KW-1185">Reference proteome</keyword>
<protein>
    <submittedName>
        <fullName evidence="5">Transcriptional regulator</fullName>
    </submittedName>
</protein>
<evidence type="ECO:0000256" key="3">
    <source>
        <dbReference type="ARBA" id="ARBA00023163"/>
    </source>
</evidence>
<dbReference type="SUPFAM" id="SSF47413">
    <property type="entry name" value="lambda repressor-like DNA-binding domains"/>
    <property type="match status" value="1"/>
</dbReference>
<evidence type="ECO:0000259" key="4">
    <source>
        <dbReference type="PROSITE" id="PS50932"/>
    </source>
</evidence>
<dbReference type="Pfam" id="PF00356">
    <property type="entry name" value="LacI"/>
    <property type="match status" value="1"/>
</dbReference>
<proteinExistence type="predicted"/>
<feature type="domain" description="HTH lacI-type" evidence="4">
    <location>
        <begin position="5"/>
        <end position="59"/>
    </location>
</feature>
<dbReference type="Proteomes" id="UP000241167">
    <property type="component" value="Unassembled WGS sequence"/>
</dbReference>
<dbReference type="SMART" id="SM00354">
    <property type="entry name" value="HTH_LACI"/>
    <property type="match status" value="1"/>
</dbReference>
<sequence length="336" mass="35918">MMARTTIDDVAAAAGVSIKTVSRVLNDEPGVRTETRGRVREAIASLSYRPSLPARSLAGKRSNLIGLVYDNPSANYVFDVQSGAMARCRDAHLRLFIQSCNDLGGETVEEVLAMIDQTHVDGLVVTPPLSSDAALISALEERRLPFVRLAPDDTSRGGPCVIMDDEAAAHDMTEHLLDLGHRRIGFVAGHPEHPSSRLRRQGYQAALDAAGVGENQPIEQGFNDTASGYEAGRRLLSASKRPTAIFASNDDMAAGVVQAAHELGIDVPRQLSVAGFDDSQIAAIVWPALTTIRQPAYEMAFAAAGLLIDLVRDRPAPAVTELAYTLVQRGSTAEAP</sequence>
<organism evidence="5 6">
    <name type="scientific">Allosphingosinicella deserti</name>
    <dbReference type="NCBI Taxonomy" id="2116704"/>
    <lineage>
        <taxon>Bacteria</taxon>
        <taxon>Pseudomonadati</taxon>
        <taxon>Pseudomonadota</taxon>
        <taxon>Alphaproteobacteria</taxon>
        <taxon>Sphingomonadales</taxon>
        <taxon>Sphingomonadaceae</taxon>
        <taxon>Allosphingosinicella</taxon>
    </lineage>
</organism>
<dbReference type="Gene3D" id="1.10.260.40">
    <property type="entry name" value="lambda repressor-like DNA-binding domains"/>
    <property type="match status" value="1"/>
</dbReference>
<dbReference type="Gene3D" id="3.40.50.2300">
    <property type="match status" value="2"/>
</dbReference>
<evidence type="ECO:0000313" key="6">
    <source>
        <dbReference type="Proteomes" id="UP000241167"/>
    </source>
</evidence>
<keyword evidence="1" id="KW-0805">Transcription regulation</keyword>
<dbReference type="CDD" id="cd01392">
    <property type="entry name" value="HTH_LacI"/>
    <property type="match status" value="1"/>
</dbReference>
<dbReference type="InterPro" id="IPR046335">
    <property type="entry name" value="LacI/GalR-like_sensor"/>
</dbReference>
<dbReference type="PROSITE" id="PS00356">
    <property type="entry name" value="HTH_LACI_1"/>
    <property type="match status" value="1"/>
</dbReference>
<keyword evidence="2" id="KW-0238">DNA-binding</keyword>
<gene>
    <name evidence="5" type="ORF">C7I55_18540</name>
</gene>
<dbReference type="PANTHER" id="PTHR30146">
    <property type="entry name" value="LACI-RELATED TRANSCRIPTIONAL REPRESSOR"/>
    <property type="match status" value="1"/>
</dbReference>
<dbReference type="GO" id="GO:0000976">
    <property type="term" value="F:transcription cis-regulatory region binding"/>
    <property type="evidence" value="ECO:0007669"/>
    <property type="project" value="TreeGrafter"/>
</dbReference>
<dbReference type="InterPro" id="IPR000843">
    <property type="entry name" value="HTH_LacI"/>
</dbReference>
<dbReference type="PRINTS" id="PR00036">
    <property type="entry name" value="HTHLACI"/>
</dbReference>
<reference evidence="5 6" key="1">
    <citation type="submission" date="2018-03" db="EMBL/GenBank/DDBJ databases">
        <title>The draft genome of Sphingosinicella sp. GL-C-18.</title>
        <authorList>
            <person name="Liu L."/>
            <person name="Li L."/>
            <person name="Liang L."/>
            <person name="Zhang X."/>
            <person name="Wang T."/>
        </authorList>
    </citation>
    <scope>NUCLEOTIDE SEQUENCE [LARGE SCALE GENOMIC DNA]</scope>
    <source>
        <strain evidence="5 6">GL-C-18</strain>
    </source>
</reference>
<dbReference type="PANTHER" id="PTHR30146:SF153">
    <property type="entry name" value="LACTOSE OPERON REPRESSOR"/>
    <property type="match status" value="1"/>
</dbReference>
<dbReference type="SUPFAM" id="SSF53822">
    <property type="entry name" value="Periplasmic binding protein-like I"/>
    <property type="match status" value="1"/>
</dbReference>
<evidence type="ECO:0000256" key="2">
    <source>
        <dbReference type="ARBA" id="ARBA00023125"/>
    </source>
</evidence>
<dbReference type="InterPro" id="IPR028082">
    <property type="entry name" value="Peripla_BP_I"/>
</dbReference>
<accession>A0A2P7QKE6</accession>
<dbReference type="GO" id="GO:0003700">
    <property type="term" value="F:DNA-binding transcription factor activity"/>
    <property type="evidence" value="ECO:0007669"/>
    <property type="project" value="TreeGrafter"/>
</dbReference>
<evidence type="ECO:0000313" key="5">
    <source>
        <dbReference type="EMBL" id="PSJ38438.1"/>
    </source>
</evidence>
<dbReference type="AlphaFoldDB" id="A0A2P7QKE6"/>
<dbReference type="InterPro" id="IPR010982">
    <property type="entry name" value="Lambda_DNA-bd_dom_sf"/>
</dbReference>
<dbReference type="CDD" id="cd01545">
    <property type="entry name" value="PBP1_SalR"/>
    <property type="match status" value="1"/>
</dbReference>
<name>A0A2P7QKE6_9SPHN</name>
<dbReference type="PROSITE" id="PS50932">
    <property type="entry name" value="HTH_LACI_2"/>
    <property type="match status" value="1"/>
</dbReference>